<gene>
    <name evidence="3" type="ORF">BASA50_008307</name>
</gene>
<dbReference type="Pfam" id="PF06991">
    <property type="entry name" value="MFAP1"/>
    <property type="match status" value="1"/>
</dbReference>
<evidence type="ECO:0000313" key="4">
    <source>
        <dbReference type="Proteomes" id="UP001648503"/>
    </source>
</evidence>
<protein>
    <recommendedName>
        <fullName evidence="2">Micro-fibrillar-associated protein 1 C-terminal domain-containing protein</fullName>
    </recommendedName>
</protein>
<feature type="region of interest" description="Disordered" evidence="1">
    <location>
        <begin position="250"/>
        <end position="276"/>
    </location>
</feature>
<feature type="compositionally biased region" description="Basic and acidic residues" evidence="1">
    <location>
        <begin position="94"/>
        <end position="109"/>
    </location>
</feature>
<feature type="compositionally biased region" description="Acidic residues" evidence="1">
    <location>
        <begin position="205"/>
        <end position="226"/>
    </location>
</feature>
<dbReference type="PANTHER" id="PTHR15327">
    <property type="entry name" value="MICROFIBRIL-ASSOCIATED PROTEIN"/>
    <property type="match status" value="1"/>
</dbReference>
<dbReference type="InterPro" id="IPR033194">
    <property type="entry name" value="MFAP1"/>
</dbReference>
<organism evidence="3 4">
    <name type="scientific">Batrachochytrium salamandrivorans</name>
    <dbReference type="NCBI Taxonomy" id="1357716"/>
    <lineage>
        <taxon>Eukaryota</taxon>
        <taxon>Fungi</taxon>
        <taxon>Fungi incertae sedis</taxon>
        <taxon>Chytridiomycota</taxon>
        <taxon>Chytridiomycota incertae sedis</taxon>
        <taxon>Chytridiomycetes</taxon>
        <taxon>Rhizophydiales</taxon>
        <taxon>Rhizophydiales incertae sedis</taxon>
        <taxon>Batrachochytrium</taxon>
    </lineage>
</organism>
<reference evidence="3 4" key="1">
    <citation type="submission" date="2021-02" db="EMBL/GenBank/DDBJ databases">
        <title>Variation within the Batrachochytrium salamandrivorans European outbreak.</title>
        <authorList>
            <person name="Kelly M."/>
            <person name="Pasmans F."/>
            <person name="Shea T.P."/>
            <person name="Munoz J.F."/>
            <person name="Carranza S."/>
            <person name="Cuomo C.A."/>
            <person name="Martel A."/>
        </authorList>
    </citation>
    <scope>NUCLEOTIDE SEQUENCE [LARGE SCALE GENOMIC DNA]</scope>
    <source>
        <strain evidence="3 4">AMFP18/2</strain>
    </source>
</reference>
<dbReference type="Proteomes" id="UP001648503">
    <property type="component" value="Unassembled WGS sequence"/>
</dbReference>
<evidence type="ECO:0000256" key="1">
    <source>
        <dbReference type="SAM" id="MobiDB-lite"/>
    </source>
</evidence>
<dbReference type="InterPro" id="IPR009730">
    <property type="entry name" value="MFAP1_C"/>
</dbReference>
<feature type="region of interest" description="Disordered" evidence="1">
    <location>
        <begin position="184"/>
        <end position="230"/>
    </location>
</feature>
<feature type="region of interest" description="Disordered" evidence="1">
    <location>
        <begin position="1"/>
        <end position="123"/>
    </location>
</feature>
<name>A0ABQ8F4F2_9FUNG</name>
<dbReference type="EMBL" id="JAFCIX010000391">
    <property type="protein sequence ID" value="KAH6592024.1"/>
    <property type="molecule type" value="Genomic_DNA"/>
</dbReference>
<feature type="compositionally biased region" description="Low complexity" evidence="1">
    <location>
        <begin position="1"/>
        <end position="11"/>
    </location>
</feature>
<accession>A0ABQ8F4F2</accession>
<sequence length="476" mass="53899">MQARQRTAPGAPTRPPRAKPVRYWPGKAPVEAGALSSDSDHEASGDEDPITAVHDPLVVQSSDHAEHSDEDMTETVAHRRSYPAVPSTSQPSSSKDRRLARLAAHRNDSVEPDTASSHVGDGPLIRVTLDSATVLGVDGHQDASQDDINDQEEALQRREKIRERALQQRTREDSSAAFIASRKALARAKVKDDDEIDPVSRDGNSEIDDEEDASSEEDDDEEDDEDTLYRLRPMLKPVFVPKKHRETVLERDRLIQEQDDAERDRLEKLKDRKKESRDLVDEVLQKELSEAQVAAETLDIDDTDGIDEVAEYEAWKLRELLRIMKDRSEREQREAEQREMERRRHMTDAEIAADNQALGMGVEKSKIKHKFMQKYYHKGAFYVDDARVGDALCRADADAPTGEDQFDKSMLPAVMQVKNFGRAGQTKYTHLLDQDTSRLDSAWSQKTDVNRKMTGRLGGMKSEFEKPSMKKRKTGN</sequence>
<feature type="region of interest" description="Disordered" evidence="1">
    <location>
        <begin position="450"/>
        <end position="476"/>
    </location>
</feature>
<evidence type="ECO:0000259" key="2">
    <source>
        <dbReference type="Pfam" id="PF06991"/>
    </source>
</evidence>
<feature type="domain" description="Micro-fibrillar-associated protein 1 C-terminal" evidence="2">
    <location>
        <begin position="225"/>
        <end position="436"/>
    </location>
</feature>
<evidence type="ECO:0000313" key="3">
    <source>
        <dbReference type="EMBL" id="KAH6592024.1"/>
    </source>
</evidence>
<keyword evidence="4" id="KW-1185">Reference proteome</keyword>
<proteinExistence type="predicted"/>
<comment type="caution">
    <text evidence="3">The sequence shown here is derived from an EMBL/GenBank/DDBJ whole genome shotgun (WGS) entry which is preliminary data.</text>
</comment>